<gene>
    <name evidence="1" type="ORF">JDV02_007347</name>
</gene>
<dbReference type="EMBL" id="CP086360">
    <property type="protein sequence ID" value="UNI21351.1"/>
    <property type="molecule type" value="Genomic_DNA"/>
</dbReference>
<dbReference type="AlphaFoldDB" id="A0A9Q8VDM9"/>
<sequence length="331" mass="37971">MLAQCTRLQTVHLADIQIERPSFCNTYASVEKDVEKAVGDLALLFTQSIHRLRRLTITGNPVPEPGLSLEPEFTLQLDRAGYKFEWNWRTPLGSVLPAESFPPFKRKHGVPCLSLEGKERLESAWHSLCSNDQEQNPINQKHLQECYQRTRLRVFGESRCDLDKTPFVSGRTRAKQHMMADPAQLEAAFAKDQNPFNRNKSFVHITDMRLQSDGVTIEVCSMSKDGLLIWSTLESRLSVYDEDGEIFFMMSLFSHIDCWCKVSLHAKLNVAPHLLLDFVKDRAWVNEAAERDALRRITVTQRTYESTMAEAQAVEFFTSDSFKAIWSSKHQ</sequence>
<protein>
    <submittedName>
        <fullName evidence="1">Uncharacterized protein</fullName>
    </submittedName>
</protein>
<dbReference type="GeneID" id="72069295"/>
<name>A0A9Q8VDM9_9HYPO</name>
<proteinExistence type="predicted"/>
<dbReference type="KEGG" id="ptkz:JDV02_007347"/>
<evidence type="ECO:0000313" key="1">
    <source>
        <dbReference type="EMBL" id="UNI21351.1"/>
    </source>
</evidence>
<reference evidence="1" key="1">
    <citation type="submission" date="2021-11" db="EMBL/GenBank/DDBJ databases">
        <title>Purpureocillium_takamizusanense_genome.</title>
        <authorList>
            <person name="Nguyen N.-H."/>
        </authorList>
    </citation>
    <scope>NUCLEOTIDE SEQUENCE</scope>
    <source>
        <strain evidence="1">PT3</strain>
    </source>
</reference>
<keyword evidence="2" id="KW-1185">Reference proteome</keyword>
<dbReference type="RefSeq" id="XP_047844832.1">
    <property type="nucleotide sequence ID" value="XM_047988834.1"/>
</dbReference>
<organism evidence="1 2">
    <name type="scientific">Purpureocillium takamizusanense</name>
    <dbReference type="NCBI Taxonomy" id="2060973"/>
    <lineage>
        <taxon>Eukaryota</taxon>
        <taxon>Fungi</taxon>
        <taxon>Dikarya</taxon>
        <taxon>Ascomycota</taxon>
        <taxon>Pezizomycotina</taxon>
        <taxon>Sordariomycetes</taxon>
        <taxon>Hypocreomycetidae</taxon>
        <taxon>Hypocreales</taxon>
        <taxon>Ophiocordycipitaceae</taxon>
        <taxon>Purpureocillium</taxon>
    </lineage>
</organism>
<accession>A0A9Q8VDM9</accession>
<dbReference type="Proteomes" id="UP000829364">
    <property type="component" value="Chromosome 7"/>
</dbReference>
<evidence type="ECO:0000313" key="2">
    <source>
        <dbReference type="Proteomes" id="UP000829364"/>
    </source>
</evidence>